<accession>A0AAV9T0I7</accession>
<dbReference type="Gene3D" id="1.10.150.20">
    <property type="entry name" value="5' to 3' exonuclease, C-terminal subdomain"/>
    <property type="match status" value="1"/>
</dbReference>
<evidence type="ECO:0000313" key="10">
    <source>
        <dbReference type="Proteomes" id="UP001327957"/>
    </source>
</evidence>
<dbReference type="EMBL" id="JASAOK010000046">
    <property type="protein sequence ID" value="KAK6211053.1"/>
    <property type="molecule type" value="Genomic_DNA"/>
</dbReference>
<dbReference type="PANTHER" id="PTHR12749">
    <property type="entry name" value="EXCISION REPAIR CROSS-COMPLEMENTING 1 ERCC1"/>
    <property type="match status" value="1"/>
</dbReference>
<evidence type="ECO:0000259" key="8">
    <source>
        <dbReference type="Pfam" id="PF03834"/>
    </source>
</evidence>
<feature type="compositionally biased region" description="Basic and acidic residues" evidence="7">
    <location>
        <begin position="278"/>
        <end position="287"/>
    </location>
</feature>
<name>A0AAV9T0I7_9PEZI</name>
<dbReference type="SUPFAM" id="SSF47781">
    <property type="entry name" value="RuvA domain 2-like"/>
    <property type="match status" value="1"/>
</dbReference>
<gene>
    <name evidence="9" type="ORF">QIS74_10317</name>
</gene>
<evidence type="ECO:0000313" key="9">
    <source>
        <dbReference type="EMBL" id="KAK6211053.1"/>
    </source>
</evidence>
<dbReference type="CDD" id="cd22325">
    <property type="entry name" value="ERCC1_C-like"/>
    <property type="match status" value="1"/>
</dbReference>
<dbReference type="GO" id="GO:0070914">
    <property type="term" value="P:UV-damage excision repair"/>
    <property type="evidence" value="ECO:0007669"/>
    <property type="project" value="TreeGrafter"/>
</dbReference>
<evidence type="ECO:0000256" key="7">
    <source>
        <dbReference type="SAM" id="MobiDB-lite"/>
    </source>
</evidence>
<reference evidence="9 10" key="1">
    <citation type="submission" date="2023-04" db="EMBL/GenBank/DDBJ databases">
        <title>Colletotrichum tabacum stain YC1 causing leaf anthracnose on Nicotiana tabacum(L.) cv.</title>
        <authorList>
            <person name="Ji Z."/>
            <person name="Wang M."/>
            <person name="Zhang J."/>
            <person name="Wang N."/>
            <person name="Zhou Z."/>
        </authorList>
    </citation>
    <scope>NUCLEOTIDE SEQUENCE [LARGE SCALE GENOMIC DNA]</scope>
    <source>
        <strain evidence="9 10">YC1</strain>
    </source>
</reference>
<feature type="compositionally biased region" description="Polar residues" evidence="7">
    <location>
        <begin position="363"/>
        <end position="376"/>
    </location>
</feature>
<evidence type="ECO:0000256" key="1">
    <source>
        <dbReference type="ARBA" id="ARBA00004123"/>
    </source>
</evidence>
<proteinExistence type="inferred from homology"/>
<evidence type="ECO:0000256" key="2">
    <source>
        <dbReference type="ARBA" id="ARBA00008283"/>
    </source>
</evidence>
<keyword evidence="4" id="KW-0238">DNA-binding</keyword>
<dbReference type="InterPro" id="IPR047260">
    <property type="entry name" value="ERCC1-like_central_dom"/>
</dbReference>
<dbReference type="InterPro" id="IPR004579">
    <property type="entry name" value="ERCC1/RAD10/SWI10"/>
</dbReference>
<evidence type="ECO:0000256" key="4">
    <source>
        <dbReference type="ARBA" id="ARBA00023125"/>
    </source>
</evidence>
<dbReference type="GO" id="GO:0003684">
    <property type="term" value="F:damaged DNA binding"/>
    <property type="evidence" value="ECO:0007669"/>
    <property type="project" value="InterPro"/>
</dbReference>
<dbReference type="NCBIfam" id="TIGR00597">
    <property type="entry name" value="rad10"/>
    <property type="match status" value="1"/>
</dbReference>
<dbReference type="InterPro" id="IPR003903">
    <property type="entry name" value="UIM_dom"/>
</dbReference>
<feature type="region of interest" description="Disordered" evidence="7">
    <location>
        <begin position="270"/>
        <end position="391"/>
    </location>
</feature>
<organism evidence="9 10">
    <name type="scientific">Colletotrichum tabaci</name>
    <dbReference type="NCBI Taxonomy" id="1209068"/>
    <lineage>
        <taxon>Eukaryota</taxon>
        <taxon>Fungi</taxon>
        <taxon>Dikarya</taxon>
        <taxon>Ascomycota</taxon>
        <taxon>Pezizomycotina</taxon>
        <taxon>Sordariomycetes</taxon>
        <taxon>Hypocreomycetidae</taxon>
        <taxon>Glomerellales</taxon>
        <taxon>Glomerellaceae</taxon>
        <taxon>Colletotrichum</taxon>
        <taxon>Colletotrichum destructivum species complex</taxon>
    </lineage>
</organism>
<dbReference type="Proteomes" id="UP001327957">
    <property type="component" value="Unassembled WGS sequence"/>
</dbReference>
<feature type="compositionally biased region" description="Low complexity" evidence="7">
    <location>
        <begin position="12"/>
        <end position="22"/>
    </location>
</feature>
<feature type="compositionally biased region" description="Pro residues" evidence="7">
    <location>
        <begin position="23"/>
        <end position="32"/>
    </location>
</feature>
<dbReference type="GO" id="GO:0000110">
    <property type="term" value="C:nucleotide-excision repair factor 1 complex"/>
    <property type="evidence" value="ECO:0007669"/>
    <property type="project" value="TreeGrafter"/>
</dbReference>
<dbReference type="SUPFAM" id="SSF52980">
    <property type="entry name" value="Restriction endonuclease-like"/>
    <property type="match status" value="1"/>
</dbReference>
<dbReference type="GO" id="GO:0003697">
    <property type="term" value="F:single-stranded DNA binding"/>
    <property type="evidence" value="ECO:0007669"/>
    <property type="project" value="TreeGrafter"/>
</dbReference>
<keyword evidence="6" id="KW-0539">Nucleus</keyword>
<dbReference type="PANTHER" id="PTHR12749:SF0">
    <property type="entry name" value="DNA EXCISION REPAIR PROTEIN ERCC-1"/>
    <property type="match status" value="1"/>
</dbReference>
<comment type="similarity">
    <text evidence="2">Belongs to the ERCC1/RAD10/SWI10 family.</text>
</comment>
<dbReference type="GO" id="GO:0006302">
    <property type="term" value="P:double-strand break repair"/>
    <property type="evidence" value="ECO:0007669"/>
    <property type="project" value="UniProtKB-ARBA"/>
</dbReference>
<comment type="caution">
    <text evidence="9">The sequence shown here is derived from an EMBL/GenBank/DDBJ whole genome shotgun (WGS) entry which is preliminary data.</text>
</comment>
<dbReference type="FunFam" id="3.40.50.10130:FF:000001">
    <property type="entry name" value="DNA excision repair protein ERCC-1"/>
    <property type="match status" value="1"/>
</dbReference>
<dbReference type="InterPro" id="IPR010994">
    <property type="entry name" value="RuvA_2-like"/>
</dbReference>
<dbReference type="Gene3D" id="3.40.50.10130">
    <property type="match status" value="1"/>
</dbReference>
<dbReference type="GO" id="GO:0006312">
    <property type="term" value="P:mitotic recombination"/>
    <property type="evidence" value="ECO:0007669"/>
    <property type="project" value="TreeGrafter"/>
</dbReference>
<evidence type="ECO:0000256" key="3">
    <source>
        <dbReference type="ARBA" id="ARBA00022763"/>
    </source>
</evidence>
<dbReference type="Pfam" id="PF03834">
    <property type="entry name" value="Rad10"/>
    <property type="match status" value="1"/>
</dbReference>
<feature type="compositionally biased region" description="Low complexity" evidence="7">
    <location>
        <begin position="33"/>
        <end position="48"/>
    </location>
</feature>
<keyword evidence="10" id="KW-1185">Reference proteome</keyword>
<feature type="compositionally biased region" description="Polar residues" evidence="7">
    <location>
        <begin position="57"/>
        <end position="71"/>
    </location>
</feature>
<evidence type="ECO:0000256" key="6">
    <source>
        <dbReference type="ARBA" id="ARBA00023242"/>
    </source>
</evidence>
<feature type="region of interest" description="Disordered" evidence="7">
    <location>
        <begin position="1"/>
        <end position="84"/>
    </location>
</feature>
<protein>
    <submittedName>
        <fullName evidence="9">DNA repair protein rad10</fullName>
    </submittedName>
</protein>
<evidence type="ECO:0000256" key="5">
    <source>
        <dbReference type="ARBA" id="ARBA00023204"/>
    </source>
</evidence>
<dbReference type="PROSITE" id="PS50330">
    <property type="entry name" value="UIM"/>
    <property type="match status" value="1"/>
</dbReference>
<dbReference type="AlphaFoldDB" id="A0AAV9T0I7"/>
<dbReference type="InterPro" id="IPR011335">
    <property type="entry name" value="Restrct_endonuc-II-like"/>
</dbReference>
<feature type="domain" description="ERCC1-like central" evidence="8">
    <location>
        <begin position="81"/>
        <end position="187"/>
    </location>
</feature>
<comment type="subcellular location">
    <subcellularLocation>
        <location evidence="1">Nucleus</location>
    </subcellularLocation>
</comment>
<sequence length="402" mass="43601">MEDDFGADEAFLAALASSAQAPSYPPAQPPRPRVQQPTPQKVQQPTPQRLDRAPPANASSSGKIVQPTPQLLPQRGSGSAILVSPRQRGNPVLASLKSMPWEYSDIAADYGLGLTTLKYHRLHPEYIYTRIRNLQGKYNLRIMLTMVDIPNHEEVLRELSKTSLVNNVTIILCWSAAEAARYLELYKSYEHANFNAIRGQQASTYAEKLVEFVTVPRSVNKSDAVALVSNFGSLKNAINADPEQIGIIAGWGAVKVNKWVKAVEEPFRAKTSAKRHLKATESTEDGRPAQVSRLDQAVPLSRVPLREMGSMGGTQRAPPATVKPASNQVQRPAQLERGNPDLDEDDEEAMIAAAIEESMRASDGQTNASTQEQAGNVDNGGPEGESLPGGVAAALAKLRKQG</sequence>
<dbReference type="GO" id="GO:0070522">
    <property type="term" value="C:ERCC4-ERCC1 complex"/>
    <property type="evidence" value="ECO:0007669"/>
    <property type="project" value="TreeGrafter"/>
</dbReference>
<keyword evidence="3" id="KW-0227">DNA damage</keyword>
<keyword evidence="5" id="KW-0234">DNA repair</keyword>